<dbReference type="Pfam" id="PF17164">
    <property type="entry name" value="DUF5122"/>
    <property type="match status" value="5"/>
</dbReference>
<dbReference type="Pfam" id="PF18962">
    <property type="entry name" value="Por_Secre_tail"/>
    <property type="match status" value="1"/>
</dbReference>
<reference evidence="4 5" key="1">
    <citation type="submission" date="2018-10" db="EMBL/GenBank/DDBJ databases">
        <title>Genomic Encyclopedia of Archaeal and Bacterial Type Strains, Phase II (KMG-II): from individual species to whole genera.</title>
        <authorList>
            <person name="Goeker M."/>
        </authorList>
    </citation>
    <scope>NUCLEOTIDE SEQUENCE [LARGE SCALE GENOMIC DNA]</scope>
    <source>
        <strain evidence="4 5">DSM 23424</strain>
    </source>
</reference>
<feature type="chain" id="PRO_5017967501" evidence="2">
    <location>
        <begin position="20"/>
        <end position="493"/>
    </location>
</feature>
<keyword evidence="5" id="KW-1185">Reference proteome</keyword>
<organism evidence="4 5">
    <name type="scientific">Ulvibacter antarcticus</name>
    <dbReference type="NCBI Taxonomy" id="442714"/>
    <lineage>
        <taxon>Bacteria</taxon>
        <taxon>Pseudomonadati</taxon>
        <taxon>Bacteroidota</taxon>
        <taxon>Flavobacteriia</taxon>
        <taxon>Flavobacteriales</taxon>
        <taxon>Flavobacteriaceae</taxon>
        <taxon>Ulvibacter</taxon>
    </lineage>
</organism>
<dbReference type="AlphaFoldDB" id="A0A3L9YZR7"/>
<dbReference type="Gene3D" id="2.80.10.50">
    <property type="match status" value="2"/>
</dbReference>
<evidence type="ECO:0000313" key="5">
    <source>
        <dbReference type="Proteomes" id="UP000271339"/>
    </source>
</evidence>
<evidence type="ECO:0000256" key="1">
    <source>
        <dbReference type="ARBA" id="ARBA00022729"/>
    </source>
</evidence>
<protein>
    <submittedName>
        <fullName evidence="4">Putative delta-60 repeat protein/predicted secreted protein (Por secretion system target)</fullName>
    </submittedName>
</protein>
<proteinExistence type="predicted"/>
<name>A0A3L9YZR7_9FLAO</name>
<evidence type="ECO:0000256" key="2">
    <source>
        <dbReference type="SAM" id="SignalP"/>
    </source>
</evidence>
<gene>
    <name evidence="4" type="ORF">BXY75_0491</name>
</gene>
<dbReference type="InterPro" id="IPR013431">
    <property type="entry name" value="Delta_60_rpt"/>
</dbReference>
<dbReference type="OrthoDB" id="9805017at2"/>
<dbReference type="RefSeq" id="WP_121906089.1">
    <property type="nucleotide sequence ID" value="NZ_REFC01000011.1"/>
</dbReference>
<keyword evidence="1 2" id="KW-0732">Signal</keyword>
<comment type="caution">
    <text evidence="4">The sequence shown here is derived from an EMBL/GenBank/DDBJ whole genome shotgun (WGS) entry which is preliminary data.</text>
</comment>
<dbReference type="NCBIfam" id="TIGR04183">
    <property type="entry name" value="Por_Secre_tail"/>
    <property type="match status" value="1"/>
</dbReference>
<dbReference type="InterPro" id="IPR026444">
    <property type="entry name" value="Secre_tail"/>
</dbReference>
<dbReference type="NCBIfam" id="TIGR02608">
    <property type="entry name" value="delta_60_rpt"/>
    <property type="match status" value="7"/>
</dbReference>
<dbReference type="Proteomes" id="UP000271339">
    <property type="component" value="Unassembled WGS sequence"/>
</dbReference>
<evidence type="ECO:0000313" key="4">
    <source>
        <dbReference type="EMBL" id="RMA66073.1"/>
    </source>
</evidence>
<feature type="signal peptide" evidence="2">
    <location>
        <begin position="1"/>
        <end position="19"/>
    </location>
</feature>
<evidence type="ECO:0000259" key="3">
    <source>
        <dbReference type="Pfam" id="PF18962"/>
    </source>
</evidence>
<feature type="domain" description="Secretion system C-terminal sorting" evidence="3">
    <location>
        <begin position="424"/>
        <end position="487"/>
    </location>
</feature>
<dbReference type="EMBL" id="REFC01000011">
    <property type="protein sequence ID" value="RMA66073.1"/>
    <property type="molecule type" value="Genomic_DNA"/>
</dbReference>
<sequence>MNKNIQLILLSLLSMVIYSQDGTLDTAFGGNGFVVTDFYGEHDQSHSIIQQSDGKIVSFGFAEYGNIDILARYLPNGDLDVTFGTNGKVVHDLDSDHGYIFYVDTSLHQQSDGKIITAATYLNTNGEQDIIMVRYLENGNIDTSFGIDGLVKTHFGVDEIASTLLLPDGKIVVGGTSTVGDSRYLLVAKYLSNGSLDISFGVNGMVTSYINDYPTYAFPLVLQPDGKILIAYRKQESNNLRTLMFQRYLENGQLDTSFGNAGTVTTNIVAGLLYGTIALKSNGNILAAIRLGDPILAQFLPNGEPDISFGTNGRKSIDVPSRIPFKLLLDENENILISGNEFGFEIGSYYLTRFDPDGELDPTFGSNGETILGFESGEIIMQSDHKILITGCTYWYSGPVDFVIARLNNDVLDVSESQLENFVLYPNPSNGIFTLKSMSGFTSEMTFVVTDVSGKILQKSTITDIHTDINLSEASNGLYFLKVSEATFKLLKN</sequence>
<accession>A0A3L9YZR7</accession>